<name>W7T0F2_9STRA</name>
<accession>W7T0F2</accession>
<protein>
    <submittedName>
        <fullName evidence="1">Uncharacterized protein</fullName>
    </submittedName>
</protein>
<keyword evidence="2" id="KW-1185">Reference proteome</keyword>
<organism evidence="1 2">
    <name type="scientific">Nannochloropsis gaditana</name>
    <dbReference type="NCBI Taxonomy" id="72520"/>
    <lineage>
        <taxon>Eukaryota</taxon>
        <taxon>Sar</taxon>
        <taxon>Stramenopiles</taxon>
        <taxon>Ochrophyta</taxon>
        <taxon>Eustigmatophyceae</taxon>
        <taxon>Eustigmatales</taxon>
        <taxon>Monodopsidaceae</taxon>
        <taxon>Nannochloropsis</taxon>
    </lineage>
</organism>
<evidence type="ECO:0000313" key="1">
    <source>
        <dbReference type="EMBL" id="EWM20217.1"/>
    </source>
</evidence>
<sequence>MSQIPETSCSGHGRPLLGTCFCDVGWSGNKRFEQWDQIPSCGAYNDKCFFHPDYGVAKVSKERWQGAQKAENNTWLEQRTSDRNEEHARNFNNYAALTMYVSYNFQKNGFKT</sequence>
<proteinExistence type="predicted"/>
<dbReference type="AlphaFoldDB" id="W7T0F2"/>
<dbReference type="Proteomes" id="UP000019335">
    <property type="component" value="Unassembled WGS sequence"/>
</dbReference>
<reference evidence="1 2" key="1">
    <citation type="journal article" date="2014" name="Mol. Plant">
        <title>Chromosome Scale Genome Assembly and Transcriptome Profiling of Nannochloropsis gaditana in Nitrogen Depletion.</title>
        <authorList>
            <person name="Corteggiani Carpinelli E."/>
            <person name="Telatin A."/>
            <person name="Vitulo N."/>
            <person name="Forcato C."/>
            <person name="D'Angelo M."/>
            <person name="Schiavon R."/>
            <person name="Vezzi A."/>
            <person name="Giacometti G.M."/>
            <person name="Morosinotto T."/>
            <person name="Valle G."/>
        </authorList>
    </citation>
    <scope>NUCLEOTIDE SEQUENCE [LARGE SCALE GENOMIC DNA]</scope>
    <source>
        <strain evidence="1 2">B-31</strain>
    </source>
</reference>
<comment type="caution">
    <text evidence="1">The sequence shown here is derived from an EMBL/GenBank/DDBJ whole genome shotgun (WGS) entry which is preliminary data.</text>
</comment>
<dbReference type="EMBL" id="AZIL01003266">
    <property type="protein sequence ID" value="EWM20217.1"/>
    <property type="molecule type" value="Genomic_DNA"/>
</dbReference>
<gene>
    <name evidence="1" type="ORF">Naga_100748g4</name>
</gene>
<dbReference type="Gene3D" id="2.10.25.10">
    <property type="entry name" value="Laminin"/>
    <property type="match status" value="1"/>
</dbReference>
<evidence type="ECO:0000313" key="2">
    <source>
        <dbReference type="Proteomes" id="UP000019335"/>
    </source>
</evidence>